<dbReference type="SUPFAM" id="SSF52096">
    <property type="entry name" value="ClpP/crotonase"/>
    <property type="match status" value="1"/>
</dbReference>
<accession>A0A844ZNG1</accession>
<dbReference type="CDD" id="cd06558">
    <property type="entry name" value="crotonase-like"/>
    <property type="match status" value="1"/>
</dbReference>
<sequence>MAGGSCDPRTQWRRPAVKLEDYKDKYGSINITRNDGVIELAMHTKGGPPKWGTTGKSLHADLPDAFLDVARDPENRVVILTGTGDSFITNFDMDDMSQEGQAKMWPRIYEEGVGLLNNLLAIPVPVIGAVNGPAFIHAELLVLSDIVLAAEHAEFADFAHVPGRTVPGDGVHVIWPMLLGPNRGRYFLLTGERIAAEEAKQLGVVGEVLAADGLLPRARELATQLAQLPLPVLRYTRQVLVHDLRCRMMNGLGSGLAHEALASVTAPAFMESAEGER</sequence>
<dbReference type="Proteomes" id="UP000442714">
    <property type="component" value="Unassembled WGS sequence"/>
</dbReference>
<keyword evidence="2" id="KW-1185">Reference proteome</keyword>
<dbReference type="Pfam" id="PF00378">
    <property type="entry name" value="ECH_1"/>
    <property type="match status" value="1"/>
</dbReference>
<dbReference type="AlphaFoldDB" id="A0A844ZNG1"/>
<dbReference type="InterPro" id="IPR029045">
    <property type="entry name" value="ClpP/crotonase-like_dom_sf"/>
</dbReference>
<reference evidence="1 2" key="1">
    <citation type="submission" date="2019-12" db="EMBL/GenBank/DDBJ databases">
        <title>Genomic-based taxomic classification of the family Erythrobacteraceae.</title>
        <authorList>
            <person name="Xu L."/>
        </authorList>
    </citation>
    <scope>NUCLEOTIDE SEQUENCE [LARGE SCALE GENOMIC DNA]</scope>
    <source>
        <strain evidence="1 2">KCTC 52763</strain>
    </source>
</reference>
<gene>
    <name evidence="1" type="ORF">GRI41_03680</name>
</gene>
<dbReference type="PANTHER" id="PTHR43459:SF3">
    <property type="entry name" value="ENOYL-COA HYDRATASE ECHA15 (ENOYL HYDRASE) (UNSATURATED ACYL-COA HYDRATASE) (CROTONASE)-RELATED"/>
    <property type="match status" value="1"/>
</dbReference>
<dbReference type="GO" id="GO:0016853">
    <property type="term" value="F:isomerase activity"/>
    <property type="evidence" value="ECO:0007669"/>
    <property type="project" value="UniProtKB-KW"/>
</dbReference>
<proteinExistence type="predicted"/>
<dbReference type="InterPro" id="IPR001753">
    <property type="entry name" value="Enoyl-CoA_hydra/iso"/>
</dbReference>
<name>A0A844ZNG1_9SPHN</name>
<dbReference type="OrthoDB" id="9807606at2"/>
<organism evidence="1 2">
    <name type="scientific">Pontixanthobacter aquaemixtae</name>
    <dbReference type="NCBI Taxonomy" id="1958940"/>
    <lineage>
        <taxon>Bacteria</taxon>
        <taxon>Pseudomonadati</taxon>
        <taxon>Pseudomonadota</taxon>
        <taxon>Alphaproteobacteria</taxon>
        <taxon>Sphingomonadales</taxon>
        <taxon>Erythrobacteraceae</taxon>
        <taxon>Pontixanthobacter</taxon>
    </lineage>
</organism>
<evidence type="ECO:0000313" key="1">
    <source>
        <dbReference type="EMBL" id="MXO89911.1"/>
    </source>
</evidence>
<dbReference type="PANTHER" id="PTHR43459">
    <property type="entry name" value="ENOYL-COA HYDRATASE"/>
    <property type="match status" value="1"/>
</dbReference>
<evidence type="ECO:0000313" key="2">
    <source>
        <dbReference type="Proteomes" id="UP000442714"/>
    </source>
</evidence>
<dbReference type="Gene3D" id="3.90.226.10">
    <property type="entry name" value="2-enoyl-CoA Hydratase, Chain A, domain 1"/>
    <property type="match status" value="1"/>
</dbReference>
<keyword evidence="1" id="KW-0413">Isomerase</keyword>
<protein>
    <submittedName>
        <fullName evidence="1">Enoyl-CoA hydratase/isomerase family protein</fullName>
    </submittedName>
</protein>
<comment type="caution">
    <text evidence="1">The sequence shown here is derived from an EMBL/GenBank/DDBJ whole genome shotgun (WGS) entry which is preliminary data.</text>
</comment>
<dbReference type="EMBL" id="WTYX01000001">
    <property type="protein sequence ID" value="MXO89911.1"/>
    <property type="molecule type" value="Genomic_DNA"/>
</dbReference>